<sequence length="348" mass="39581">MKSIHQNEQSIQWTLSPFDFQGDINAGQIFFSRFEEIPNTFEMYDVDIHKISKWLESNFSENIITKHKREKFSEKDGVEMLSTIYVLNDDIVLEIAANMMQMAYGAGAKIKDKLIEGMKAFVKNERSGISMIVQSKMGLMPKDLEIKKQDIDLSLHYNDGFNGIDEQLKRELSEENGSGLYLLYGAPGTGKSSYIKYLIHQVNKRMVFLPPKVALNLDDFALTDFLLDNRNIILVIEDAEELLKADNSARTSAISMLLNLTDGILGDGLGIKIIATFNTELHQIDPALMRKGRLKLMYEFNKLSIPKSKALLAHLGVEKEVHNPMNLSEIYYLEEHQYQLNSNNGIGF</sequence>
<protein>
    <submittedName>
        <fullName evidence="2">AAA family ATPase</fullName>
    </submittedName>
</protein>
<dbReference type="InterPro" id="IPR027417">
    <property type="entry name" value="P-loop_NTPase"/>
</dbReference>
<dbReference type="GO" id="GO:0016887">
    <property type="term" value="F:ATP hydrolysis activity"/>
    <property type="evidence" value="ECO:0007669"/>
    <property type="project" value="InterPro"/>
</dbReference>
<dbReference type="AlphaFoldDB" id="A0AA49GC38"/>
<dbReference type="KEGG" id="msaa:QYS49_02205"/>
<keyword evidence="3" id="KW-1185">Reference proteome</keyword>
<reference evidence="2 3" key="1">
    <citation type="submission" date="2023-08" db="EMBL/GenBank/DDBJ databases">
        <title>Comparative genomics and taxonomic characterization of three novel marine species of genus Marivirga.</title>
        <authorList>
            <person name="Muhammad N."/>
            <person name="Kim S.-G."/>
        </authorList>
    </citation>
    <scope>NUCLEOTIDE SEQUENCE [LARGE SCALE GENOMIC DNA]</scope>
    <source>
        <strain evidence="2 3">BDSF4-3</strain>
    </source>
</reference>
<feature type="domain" description="ATPase AAA-type core" evidence="1">
    <location>
        <begin position="181"/>
        <end position="300"/>
    </location>
</feature>
<dbReference type="InterPro" id="IPR050747">
    <property type="entry name" value="Mitochondrial_chaperone_BCS1"/>
</dbReference>
<dbReference type="PANTHER" id="PTHR23070">
    <property type="entry name" value="BCS1 AAA-TYPE ATPASE"/>
    <property type="match status" value="1"/>
</dbReference>
<gene>
    <name evidence="2" type="ORF">QYS49_02205</name>
</gene>
<dbReference type="RefSeq" id="WP_308350635.1">
    <property type="nucleotide sequence ID" value="NZ_CP129971.1"/>
</dbReference>
<dbReference type="InterPro" id="IPR003959">
    <property type="entry name" value="ATPase_AAA_core"/>
</dbReference>
<dbReference type="Gene3D" id="3.40.50.300">
    <property type="entry name" value="P-loop containing nucleotide triphosphate hydrolases"/>
    <property type="match status" value="1"/>
</dbReference>
<evidence type="ECO:0000313" key="3">
    <source>
        <dbReference type="Proteomes" id="UP001230496"/>
    </source>
</evidence>
<proteinExistence type="predicted"/>
<name>A0AA49GC38_9BACT</name>
<dbReference type="SUPFAM" id="SSF52540">
    <property type="entry name" value="P-loop containing nucleoside triphosphate hydrolases"/>
    <property type="match status" value="2"/>
</dbReference>
<accession>A0AA49GC38</accession>
<evidence type="ECO:0000313" key="2">
    <source>
        <dbReference type="EMBL" id="WKK76224.2"/>
    </source>
</evidence>
<organism evidence="2 3">
    <name type="scientific">Marivirga salinarum</name>
    <dbReference type="NCBI Taxonomy" id="3059078"/>
    <lineage>
        <taxon>Bacteria</taxon>
        <taxon>Pseudomonadati</taxon>
        <taxon>Bacteroidota</taxon>
        <taxon>Cytophagia</taxon>
        <taxon>Cytophagales</taxon>
        <taxon>Marivirgaceae</taxon>
        <taxon>Marivirga</taxon>
    </lineage>
</organism>
<dbReference type="Pfam" id="PF00004">
    <property type="entry name" value="AAA"/>
    <property type="match status" value="1"/>
</dbReference>
<dbReference type="GO" id="GO:0005524">
    <property type="term" value="F:ATP binding"/>
    <property type="evidence" value="ECO:0007669"/>
    <property type="project" value="InterPro"/>
</dbReference>
<dbReference type="EMBL" id="CP129971">
    <property type="protein sequence ID" value="WKK76224.2"/>
    <property type="molecule type" value="Genomic_DNA"/>
</dbReference>
<dbReference type="Proteomes" id="UP001230496">
    <property type="component" value="Chromosome"/>
</dbReference>
<evidence type="ECO:0000259" key="1">
    <source>
        <dbReference type="Pfam" id="PF00004"/>
    </source>
</evidence>